<evidence type="ECO:0000313" key="4">
    <source>
        <dbReference type="Proteomes" id="UP000064525"/>
    </source>
</evidence>
<dbReference type="Proteomes" id="UP000029925">
    <property type="component" value="Unassembled WGS sequence"/>
</dbReference>
<accession>A0A099UFV4</accession>
<organism evidence="1 4">
    <name type="scientific">Helicobacter typhlonius</name>
    <dbReference type="NCBI Taxonomy" id="76936"/>
    <lineage>
        <taxon>Bacteria</taxon>
        <taxon>Pseudomonadati</taxon>
        <taxon>Campylobacterota</taxon>
        <taxon>Epsilonproteobacteria</taxon>
        <taxon>Campylobacterales</taxon>
        <taxon>Helicobacteraceae</taxon>
        <taxon>Helicobacter</taxon>
    </lineage>
</organism>
<protein>
    <submittedName>
        <fullName evidence="1">Predicted secreted protein</fullName>
    </submittedName>
</protein>
<reference evidence="4" key="2">
    <citation type="submission" date="2015-11" db="EMBL/GenBank/DDBJ databases">
        <authorList>
            <person name="Anvar S.Y."/>
        </authorList>
    </citation>
    <scope>NUCLEOTIDE SEQUENCE [LARGE SCALE GENOMIC DNA]</scope>
</reference>
<dbReference type="OrthoDB" id="5324894at2"/>
<evidence type="ECO:0000313" key="2">
    <source>
        <dbReference type="EMBL" id="TLD79040.1"/>
    </source>
</evidence>
<dbReference type="RefSeq" id="WP_034327317.1">
    <property type="nucleotide sequence ID" value="NZ_CAJTQN010000002.1"/>
</dbReference>
<dbReference type="PATRIC" id="fig|76936.10.peg.1415"/>
<gene>
    <name evidence="1" type="ORF">BN2458_PEG1449</name>
    <name evidence="2" type="ORF">LS75_001635</name>
</gene>
<name>A0A099UFV4_9HELI</name>
<dbReference type="EMBL" id="JRPF02000002">
    <property type="protein sequence ID" value="TLD79040.1"/>
    <property type="molecule type" value="Genomic_DNA"/>
</dbReference>
<reference evidence="1" key="3">
    <citation type="submission" date="2015-11" db="EMBL/GenBank/DDBJ databases">
        <authorList>
            <person name="Zhang Y."/>
            <person name="Guo Z."/>
        </authorList>
    </citation>
    <scope>NUCLEOTIDE SEQUENCE</scope>
    <source>
        <strain evidence="1">1</strain>
    </source>
</reference>
<dbReference type="STRING" id="76936.BN2458_PEG1449"/>
<dbReference type="Proteomes" id="UP000064525">
    <property type="component" value="Chromosome I"/>
</dbReference>
<dbReference type="AlphaFoldDB" id="A0A099UFV4"/>
<reference evidence="2 3" key="1">
    <citation type="journal article" date="2014" name="Genome Announc.">
        <title>Draft genome sequences of eight enterohepatic helicobacter species isolated from both laboratory and wild rodents.</title>
        <authorList>
            <person name="Sheh A."/>
            <person name="Shen Z."/>
            <person name="Fox J.G."/>
        </authorList>
    </citation>
    <scope>NUCLEOTIDE SEQUENCE [LARGE SCALE GENOMIC DNA]</scope>
    <source>
        <strain evidence="2 3">MIT 98-6810</strain>
    </source>
</reference>
<evidence type="ECO:0000313" key="1">
    <source>
        <dbReference type="EMBL" id="CUU40332.1"/>
    </source>
</evidence>
<dbReference type="EMBL" id="LN907858">
    <property type="protein sequence ID" value="CUU40332.1"/>
    <property type="molecule type" value="Genomic_DNA"/>
</dbReference>
<proteinExistence type="predicted"/>
<dbReference type="KEGG" id="hty:BN2458_PEG1449"/>
<keyword evidence="3" id="KW-1185">Reference proteome</keyword>
<sequence length="108" mass="12229">MKNILWSVCIAANLFAGEWVMFSDGKDTYIYSQNSGEIYIRHHLGKKNYEDIFVKMPRGMLPNEINKNQAATAPTTPMAPTKPNTNALKDFQLEALKKSQEILHSAIE</sequence>
<dbReference type="GeneID" id="78151631"/>
<evidence type="ECO:0000313" key="3">
    <source>
        <dbReference type="Proteomes" id="UP000029925"/>
    </source>
</evidence>